<dbReference type="InterPro" id="IPR000742">
    <property type="entry name" value="EGF"/>
</dbReference>
<keyword evidence="2" id="KW-0862">Zinc</keyword>
<evidence type="ECO:0000256" key="4">
    <source>
        <dbReference type="SAM" id="SignalP"/>
    </source>
</evidence>
<dbReference type="GO" id="GO:0046872">
    <property type="term" value="F:metal ion binding"/>
    <property type="evidence" value="ECO:0007669"/>
    <property type="project" value="UniProtKB-KW"/>
</dbReference>
<evidence type="ECO:0000313" key="8">
    <source>
        <dbReference type="WBParaSite" id="PTRK_0001769310.1"/>
    </source>
</evidence>
<dbReference type="PANTHER" id="PTHR10127:SF831">
    <property type="entry name" value="ZINC METALLOPROTEINASE NAS-37"/>
    <property type="match status" value="1"/>
</dbReference>
<keyword evidence="3" id="KW-0482">Metalloprotease</keyword>
<dbReference type="PANTHER" id="PTHR10127">
    <property type="entry name" value="DISCOIDIN, CUB, EGF, LAMININ , AND ZINC METALLOPROTEASE DOMAIN CONTAINING"/>
    <property type="match status" value="1"/>
</dbReference>
<reference evidence="8" key="1">
    <citation type="submission" date="2017-02" db="UniProtKB">
        <authorList>
            <consortium name="WormBaseParasite"/>
        </authorList>
    </citation>
    <scope>IDENTIFICATION</scope>
</reference>
<evidence type="ECO:0000256" key="3">
    <source>
        <dbReference type="ARBA" id="ARBA00023049"/>
    </source>
</evidence>
<dbReference type="GO" id="GO:0004222">
    <property type="term" value="F:metalloendopeptidase activity"/>
    <property type="evidence" value="ECO:0007669"/>
    <property type="project" value="InterPro"/>
</dbReference>
<feature type="chain" id="PRO_5005892777" evidence="4">
    <location>
        <begin position="18"/>
        <end position="381"/>
    </location>
</feature>
<dbReference type="GO" id="GO:0006508">
    <property type="term" value="P:proteolysis"/>
    <property type="evidence" value="ECO:0007669"/>
    <property type="project" value="InterPro"/>
</dbReference>
<keyword evidence="4" id="KW-0732">Signal</keyword>
<keyword evidence="7" id="KW-1185">Reference proteome</keyword>
<proteinExistence type="predicted"/>
<protein>
    <submittedName>
        <fullName evidence="8">Astacin domain-containing protein</fullName>
    </submittedName>
</protein>
<dbReference type="WBParaSite" id="PTRK_0001769310.1">
    <property type="protein sequence ID" value="PTRK_0001769310.1"/>
    <property type="gene ID" value="PTRK_0001769310"/>
</dbReference>
<sequence length="381" mass="44711">MLFNSFFILTFIPYIFSSYITDKIYDDSINIVHLTNTFVKPTISKTSEKIKYYASEKTDSRKNIYINIQNLQHYTCIKFSKQKRKFYGRGLLFERKSYNKIFINKKNKNTVIQLKEACLKKYACVSYYMGLALGLIPSVNRHDRDKYVKINDQNIDDKNKKYFDKVYKSHTKLQNIGFDYGSLMNRDPFYLSTNENQTYTSKELSFYYDKMLGQRNYFTFNDHKNLYYLYCNNKPTKILCNNGGYYSVFKKKCICPEGYHGNTCSELVINSEKCDSKSYGADKNYKSLSHRGPGICFYEIYAEKGKKIEITVTEIRSTNPKEACSPLFGFQIKYDTDKSVTGLVLCGVYINDIKLPPKSNRVFIKYVGDRYDKFNVTYRAV</sequence>
<keyword evidence="3" id="KW-0378">Hydrolase</keyword>
<name>A0A0N5A6S4_PARTI</name>
<evidence type="ECO:0000259" key="6">
    <source>
        <dbReference type="PROSITE" id="PS01186"/>
    </source>
</evidence>
<evidence type="ECO:0000256" key="1">
    <source>
        <dbReference type="ARBA" id="ARBA00022723"/>
    </source>
</evidence>
<accession>A0A0N5A6S4</accession>
<dbReference type="AlphaFoldDB" id="A0A0N5A6S4"/>
<dbReference type="Gene3D" id="3.40.390.10">
    <property type="entry name" value="Collagenase (Catalytic Domain)"/>
    <property type="match status" value="1"/>
</dbReference>
<dbReference type="Proteomes" id="UP000038045">
    <property type="component" value="Unplaced"/>
</dbReference>
<dbReference type="Pfam" id="PF01400">
    <property type="entry name" value="Astacin"/>
    <property type="match status" value="1"/>
</dbReference>
<evidence type="ECO:0000259" key="5">
    <source>
        <dbReference type="PROSITE" id="PS00022"/>
    </source>
</evidence>
<keyword evidence="3" id="KW-0645">Protease</keyword>
<dbReference type="SUPFAM" id="SSF55486">
    <property type="entry name" value="Metalloproteases ('zincins'), catalytic domain"/>
    <property type="match status" value="1"/>
</dbReference>
<dbReference type="PROSITE" id="PS01186">
    <property type="entry name" value="EGF_2"/>
    <property type="match status" value="1"/>
</dbReference>
<dbReference type="InterPro" id="IPR001506">
    <property type="entry name" value="Peptidase_M12A"/>
</dbReference>
<dbReference type="PROSITE" id="PS00022">
    <property type="entry name" value="EGF_1"/>
    <property type="match status" value="1"/>
</dbReference>
<dbReference type="InterPro" id="IPR024079">
    <property type="entry name" value="MetalloPept_cat_dom_sf"/>
</dbReference>
<feature type="domain" description="EGF-like" evidence="5 6">
    <location>
        <begin position="253"/>
        <end position="264"/>
    </location>
</feature>
<keyword evidence="1" id="KW-0479">Metal-binding</keyword>
<evidence type="ECO:0000313" key="7">
    <source>
        <dbReference type="Proteomes" id="UP000038045"/>
    </source>
</evidence>
<organism evidence="7 8">
    <name type="scientific">Parastrongyloides trichosuri</name>
    <name type="common">Possum-specific nematode worm</name>
    <dbReference type="NCBI Taxonomy" id="131310"/>
    <lineage>
        <taxon>Eukaryota</taxon>
        <taxon>Metazoa</taxon>
        <taxon>Ecdysozoa</taxon>
        <taxon>Nematoda</taxon>
        <taxon>Chromadorea</taxon>
        <taxon>Rhabditida</taxon>
        <taxon>Tylenchina</taxon>
        <taxon>Panagrolaimomorpha</taxon>
        <taxon>Strongyloidoidea</taxon>
        <taxon>Strongyloididae</taxon>
        <taxon>Parastrongyloides</taxon>
    </lineage>
</organism>
<evidence type="ECO:0000256" key="2">
    <source>
        <dbReference type="ARBA" id="ARBA00022833"/>
    </source>
</evidence>
<feature type="signal peptide" evidence="4">
    <location>
        <begin position="1"/>
        <end position="17"/>
    </location>
</feature>